<evidence type="ECO:0000313" key="3">
    <source>
        <dbReference type="Proteomes" id="UP000240957"/>
    </source>
</evidence>
<dbReference type="Proteomes" id="UP001595455">
    <property type="component" value="Unassembled WGS sequence"/>
</dbReference>
<dbReference type="Proteomes" id="UP000240957">
    <property type="component" value="Unassembled WGS sequence"/>
</dbReference>
<dbReference type="GO" id="GO:0006355">
    <property type="term" value="P:regulation of DNA-templated transcription"/>
    <property type="evidence" value="ECO:0007669"/>
    <property type="project" value="InterPro"/>
</dbReference>
<dbReference type="GO" id="GO:0003677">
    <property type="term" value="F:DNA binding"/>
    <property type="evidence" value="ECO:0007669"/>
    <property type="project" value="UniProtKB-KW"/>
</dbReference>
<accession>A0A371YJH3</accession>
<name>A0A371YJH3_9GAMM</name>
<comment type="caution">
    <text evidence="2">The sequence shown here is derived from an EMBL/GenBank/DDBJ whole genome shotgun (WGS) entry which is preliminary data.</text>
</comment>
<evidence type="ECO:0000313" key="2">
    <source>
        <dbReference type="EMBL" id="RFC81615.1"/>
    </source>
</evidence>
<reference evidence="1" key="4">
    <citation type="submission" date="2024-09" db="EMBL/GenBank/DDBJ databases">
        <authorList>
            <person name="Sun Q."/>
            <person name="Mori K."/>
        </authorList>
    </citation>
    <scope>NUCLEOTIDE SEQUENCE</scope>
    <source>
        <strain evidence="1">KCTC 62575</strain>
    </source>
</reference>
<reference evidence="1" key="1">
    <citation type="journal article" date="2014" name="Int. J. Syst. Evol. Microbiol.">
        <title>Complete genome of a new Firmicutes species belonging to the dominant human colonic microbiota ('Ruminococcus bicirculans') reveals two chromosomes and a selective capacity to utilize plant glucans.</title>
        <authorList>
            <consortium name="NISC Comparative Sequencing Program"/>
            <person name="Wegmann U."/>
            <person name="Louis P."/>
            <person name="Goesmann A."/>
            <person name="Henrissat B."/>
            <person name="Duncan S.H."/>
            <person name="Flint H.J."/>
        </authorList>
    </citation>
    <scope>NUCLEOTIDE SEQUENCE</scope>
    <source>
        <strain evidence="1">KCTC 62575</strain>
    </source>
</reference>
<dbReference type="InterPro" id="IPR013321">
    <property type="entry name" value="Arc_rbn_hlx_hlx"/>
</dbReference>
<keyword evidence="2" id="KW-0238">DNA-binding</keyword>
<evidence type="ECO:0000313" key="1">
    <source>
        <dbReference type="EMBL" id="MFC2997598.1"/>
    </source>
</evidence>
<dbReference type="Gene3D" id="1.10.1220.10">
    <property type="entry name" value="Met repressor-like"/>
    <property type="match status" value="1"/>
</dbReference>
<dbReference type="AlphaFoldDB" id="A0A371YJH3"/>
<organism evidence="2 3">
    <name type="scientific">Acinetobacter sichuanensis</name>
    <dbReference type="NCBI Taxonomy" id="2136183"/>
    <lineage>
        <taxon>Bacteria</taxon>
        <taxon>Pseudomonadati</taxon>
        <taxon>Pseudomonadota</taxon>
        <taxon>Gammaproteobacteria</taxon>
        <taxon>Moraxellales</taxon>
        <taxon>Moraxellaceae</taxon>
        <taxon>Acinetobacter</taxon>
    </lineage>
</organism>
<sequence>MEMLTKPTTAQRTKIQYNLRIEPELMDWLKELGREYERPVNYLINHAVKQMKDEIESAKA</sequence>
<reference evidence="2 3" key="2">
    <citation type="submission" date="2018-08" db="EMBL/GenBank/DDBJ databases">
        <title>The draft genome of Acinetobacter sichuanensis strain WCHAc060041.</title>
        <authorList>
            <person name="Qin J."/>
            <person name="Feng Y."/>
            <person name="Zong Z."/>
        </authorList>
    </citation>
    <scope>NUCLEOTIDE SEQUENCE [LARGE SCALE GENOMIC DNA]</scope>
    <source>
        <strain evidence="2 3">WCHAc060041</strain>
    </source>
</reference>
<proteinExistence type="predicted"/>
<protein>
    <submittedName>
        <fullName evidence="2">DNA-binding protein</fullName>
    </submittedName>
</protein>
<dbReference type="EMBL" id="JBHRSF010000152">
    <property type="protein sequence ID" value="MFC2997598.1"/>
    <property type="molecule type" value="Genomic_DNA"/>
</dbReference>
<dbReference type="RefSeq" id="WP_107010080.1">
    <property type="nucleotide sequence ID" value="NZ_JBHRSF010000152.1"/>
</dbReference>
<gene>
    <name evidence="1" type="ORF">ACFODO_20600</name>
    <name evidence="2" type="ORF">C9E89_020925</name>
</gene>
<reference evidence="4" key="3">
    <citation type="journal article" date="2019" name="Int. J. Syst. Evol. Microbiol.">
        <title>The Global Catalogue of Microorganisms (GCM) 10K type strain sequencing project: providing services to taxonomists for standard genome sequencing and annotation.</title>
        <authorList>
            <consortium name="The Broad Institute Genomics Platform"/>
            <consortium name="The Broad Institute Genome Sequencing Center for Infectious Disease"/>
            <person name="Wu L."/>
            <person name="Ma J."/>
        </authorList>
    </citation>
    <scope>NUCLEOTIDE SEQUENCE [LARGE SCALE GENOMIC DNA]</scope>
    <source>
        <strain evidence="4">KCTC 62575</strain>
    </source>
</reference>
<evidence type="ECO:0000313" key="4">
    <source>
        <dbReference type="Proteomes" id="UP001595455"/>
    </source>
</evidence>
<keyword evidence="4" id="KW-1185">Reference proteome</keyword>
<dbReference type="EMBL" id="PYIX02000072">
    <property type="protein sequence ID" value="RFC81615.1"/>
    <property type="molecule type" value="Genomic_DNA"/>
</dbReference>